<dbReference type="AlphaFoldDB" id="W4F2I5"/>
<keyword evidence="1" id="KW-1133">Transmembrane helix</keyword>
<comment type="caution">
    <text evidence="3">The sequence shown here is derived from an EMBL/GenBank/DDBJ whole genome shotgun (WGS) entry which is preliminary data.</text>
</comment>
<reference evidence="3 4" key="1">
    <citation type="journal article" date="2014" name="BMC Genomics">
        <title>Genomic comparison of sporeforming bacilli isolated from milk.</title>
        <authorList>
            <person name="Moreno Switt A.I."/>
            <person name="Andrus A.D."/>
            <person name="Ranieri M.L."/>
            <person name="Orsi R.H."/>
            <person name="Ivy R."/>
            <person name="den Bakker H.C."/>
            <person name="Martin N.H."/>
            <person name="Wiedmann M."/>
            <person name="Boor K.J."/>
        </authorList>
    </citation>
    <scope>NUCLEOTIDE SEQUENCE [LARGE SCALE GENOMIC DNA]</scope>
    <source>
        <strain evidence="3 4">FSL R5-213</strain>
    </source>
</reference>
<dbReference type="PRINTS" id="PR00111">
    <property type="entry name" value="ABHYDROLASE"/>
</dbReference>
<evidence type="ECO:0000259" key="2">
    <source>
        <dbReference type="Pfam" id="PF00561"/>
    </source>
</evidence>
<dbReference type="PANTHER" id="PTHR43798:SF33">
    <property type="entry name" value="HYDROLASE, PUTATIVE (AFU_ORTHOLOGUE AFUA_2G14860)-RELATED"/>
    <property type="match status" value="1"/>
</dbReference>
<feature type="transmembrane region" description="Helical" evidence="1">
    <location>
        <begin position="81"/>
        <end position="100"/>
    </location>
</feature>
<protein>
    <submittedName>
        <fullName evidence="3">Alpha/beta hydrolase fold protein</fullName>
    </submittedName>
</protein>
<dbReference type="RefSeq" id="WP_038182533.1">
    <property type="nucleotide sequence ID" value="NZ_ASQA01000013.1"/>
</dbReference>
<dbReference type="Gene3D" id="3.40.50.1820">
    <property type="entry name" value="alpha/beta hydrolase"/>
    <property type="match status" value="1"/>
</dbReference>
<dbReference type="Proteomes" id="UP000019062">
    <property type="component" value="Unassembled WGS sequence"/>
</dbReference>
<dbReference type="Pfam" id="PF00561">
    <property type="entry name" value="Abhydrolase_1"/>
    <property type="match status" value="1"/>
</dbReference>
<organism evidence="3 4">
    <name type="scientific">Viridibacillus arenosi FSL R5-213</name>
    <dbReference type="NCBI Taxonomy" id="1227360"/>
    <lineage>
        <taxon>Bacteria</taxon>
        <taxon>Bacillati</taxon>
        <taxon>Bacillota</taxon>
        <taxon>Bacilli</taxon>
        <taxon>Bacillales</taxon>
        <taxon>Caryophanaceae</taxon>
        <taxon>Viridibacillus</taxon>
    </lineage>
</organism>
<proteinExistence type="predicted"/>
<dbReference type="EMBL" id="ASQA01000013">
    <property type="protein sequence ID" value="ETT86699.1"/>
    <property type="molecule type" value="Genomic_DNA"/>
</dbReference>
<dbReference type="InterPro" id="IPR000073">
    <property type="entry name" value="AB_hydrolase_1"/>
</dbReference>
<evidence type="ECO:0000313" key="4">
    <source>
        <dbReference type="Proteomes" id="UP000019062"/>
    </source>
</evidence>
<keyword evidence="1" id="KW-0812">Transmembrane</keyword>
<dbReference type="PANTHER" id="PTHR43798">
    <property type="entry name" value="MONOACYLGLYCEROL LIPASE"/>
    <property type="match status" value="1"/>
</dbReference>
<dbReference type="GO" id="GO:0016020">
    <property type="term" value="C:membrane"/>
    <property type="evidence" value="ECO:0007669"/>
    <property type="project" value="TreeGrafter"/>
</dbReference>
<dbReference type="SUPFAM" id="SSF53474">
    <property type="entry name" value="alpha/beta-Hydrolases"/>
    <property type="match status" value="1"/>
</dbReference>
<evidence type="ECO:0000313" key="3">
    <source>
        <dbReference type="EMBL" id="ETT86699.1"/>
    </source>
</evidence>
<name>W4F2I5_9BACL</name>
<dbReference type="eggNOG" id="COG0596">
    <property type="taxonomic scope" value="Bacteria"/>
</dbReference>
<gene>
    <name evidence="3" type="ORF">C176_08302</name>
</gene>
<accession>W4F2I5</accession>
<dbReference type="InterPro" id="IPR050266">
    <property type="entry name" value="AB_hydrolase_sf"/>
</dbReference>
<keyword evidence="4" id="KW-1185">Reference proteome</keyword>
<keyword evidence="3" id="KW-0378">Hydrolase</keyword>
<feature type="domain" description="AB hydrolase-1" evidence="2">
    <location>
        <begin position="18"/>
        <end position="166"/>
    </location>
</feature>
<dbReference type="GO" id="GO:0016787">
    <property type="term" value="F:hydrolase activity"/>
    <property type="evidence" value="ECO:0007669"/>
    <property type="project" value="UniProtKB-KW"/>
</dbReference>
<evidence type="ECO:0000256" key="1">
    <source>
        <dbReference type="SAM" id="Phobius"/>
    </source>
</evidence>
<keyword evidence="1" id="KW-0472">Membrane</keyword>
<sequence length="274" mass="30826">MLQYYSIVSGKGNKVAIFLPGTGWSGSMGMPIADALHKEFTTHMIDLPGIGKSTGIEGVVTERDMADWLHGYIEKNHLDKVAIIGHSLGGIIGLAYAFYYPKKVDRLILLDIGYDRVNRFPVKMFGKTGYFLPIISICHKLFGQRLLGKESYDEQVSKPKTEEEIKKVIEKFKFEDSPFIREAIENQRSSNLSGISLLLAAYRSNPPKILKTIQMPCLLLYGNRENSPAAAQRKVKKEVEGIKSNQVKVQMLKGDHYAHVQDKRAIEYISTFLA</sequence>
<dbReference type="InterPro" id="IPR029058">
    <property type="entry name" value="AB_hydrolase_fold"/>
</dbReference>